<feature type="transmembrane region" description="Helical" evidence="5">
    <location>
        <begin position="434"/>
        <end position="454"/>
    </location>
</feature>
<feature type="transmembrane region" description="Helical" evidence="5">
    <location>
        <begin position="356"/>
        <end position="380"/>
    </location>
</feature>
<keyword evidence="4 5" id="KW-0472">Membrane</keyword>
<name>A0A4R1K7V7_9GAMM</name>
<dbReference type="EMBL" id="SMGD01000007">
    <property type="protein sequence ID" value="TCK60362.1"/>
    <property type="molecule type" value="Genomic_DNA"/>
</dbReference>
<reference evidence="6 7" key="1">
    <citation type="submission" date="2019-03" db="EMBL/GenBank/DDBJ databases">
        <title>Genomic Encyclopedia of Type Strains, Phase IV (KMG-IV): sequencing the most valuable type-strain genomes for metagenomic binning, comparative biology and taxonomic classification.</title>
        <authorList>
            <person name="Goeker M."/>
        </authorList>
    </citation>
    <scope>NUCLEOTIDE SEQUENCE [LARGE SCALE GENOMIC DNA]</scope>
    <source>
        <strain evidence="6 7">DSM 18577</strain>
    </source>
</reference>
<evidence type="ECO:0000313" key="7">
    <source>
        <dbReference type="Proteomes" id="UP000295565"/>
    </source>
</evidence>
<gene>
    <name evidence="6" type="ORF">EV690_0592</name>
</gene>
<keyword evidence="3 5" id="KW-1133">Transmembrane helix</keyword>
<dbReference type="Pfam" id="PF00939">
    <property type="entry name" value="Na_sulph_symp"/>
    <property type="match status" value="1"/>
</dbReference>
<feature type="transmembrane region" description="Helical" evidence="5">
    <location>
        <begin position="259"/>
        <end position="277"/>
    </location>
</feature>
<evidence type="ECO:0000256" key="1">
    <source>
        <dbReference type="ARBA" id="ARBA00004141"/>
    </source>
</evidence>
<feature type="transmembrane region" description="Helical" evidence="5">
    <location>
        <begin position="392"/>
        <end position="414"/>
    </location>
</feature>
<dbReference type="InterPro" id="IPR001898">
    <property type="entry name" value="SLC13A/DASS"/>
</dbReference>
<feature type="transmembrane region" description="Helical" evidence="5">
    <location>
        <begin position="208"/>
        <end position="234"/>
    </location>
</feature>
<feature type="transmembrane region" description="Helical" evidence="5">
    <location>
        <begin position="167"/>
        <end position="188"/>
    </location>
</feature>
<keyword evidence="2 5" id="KW-0812">Transmembrane</keyword>
<organism evidence="6 7">
    <name type="scientific">Celerinatantimonas diazotrophica</name>
    <dbReference type="NCBI Taxonomy" id="412034"/>
    <lineage>
        <taxon>Bacteria</taxon>
        <taxon>Pseudomonadati</taxon>
        <taxon>Pseudomonadota</taxon>
        <taxon>Gammaproteobacteria</taxon>
        <taxon>Celerinatantimonadaceae</taxon>
        <taxon>Celerinatantimonas</taxon>
    </lineage>
</organism>
<evidence type="ECO:0000313" key="6">
    <source>
        <dbReference type="EMBL" id="TCK60362.1"/>
    </source>
</evidence>
<dbReference type="GO" id="GO:0008514">
    <property type="term" value="F:organic anion transmembrane transporter activity"/>
    <property type="evidence" value="ECO:0007669"/>
    <property type="project" value="UniProtKB-ARBA"/>
</dbReference>
<accession>A0A4R1K7V7</accession>
<sequence>MISLKKLVVAGITLIAILLVTMPTASMTHNQAQTLALVLITLSLWATGIVPGYLASLGFFACALILKIAPPATVFSGFTSAAIWLIFTGFIIAAAIRGVGLSERIGIFLERHLISSYGRLLGGLMLFCMLLAFIMPSSLGRTVLMIPIGMALADRVGFNPKAKGRTAIALVIAFGCHIPSFAILPANIPNIVLSGAAQTILGINVTYAHYLLLHYPILGILKSSIIVVMIMFFFPDHPKSTPSTNQDISPDPLMKRKQTTVIIVLLLTLGFWMTDSIHGINPAWIGIVAAIILLMPGIGVVTPNEFNHSVNFGLILFISGILAVGAVVNATGLGSWFAHQLVHILPLQPKHDFINFLSLCFVSFATGLITTLPGVPAVITPMTKELASLTGFSLNAVLMTQVIGFSTVLFPYQSGPLTVAMQLSEQPMNKLLKITIPLTIITALVLVPMDYLWWKFLGMF</sequence>
<evidence type="ECO:0000256" key="5">
    <source>
        <dbReference type="SAM" id="Phobius"/>
    </source>
</evidence>
<comment type="caution">
    <text evidence="6">The sequence shown here is derived from an EMBL/GenBank/DDBJ whole genome shotgun (WGS) entry which is preliminary data.</text>
</comment>
<feature type="transmembrane region" description="Helical" evidence="5">
    <location>
        <begin position="44"/>
        <end position="66"/>
    </location>
</feature>
<keyword evidence="7" id="KW-1185">Reference proteome</keyword>
<dbReference type="PANTHER" id="PTHR10283:SF82">
    <property type="entry name" value="SOLUTE CARRIER FAMILY 13 MEMBER 2"/>
    <property type="match status" value="1"/>
</dbReference>
<dbReference type="OrthoDB" id="5460483at2"/>
<dbReference type="GO" id="GO:1905039">
    <property type="term" value="P:carboxylic acid transmembrane transport"/>
    <property type="evidence" value="ECO:0007669"/>
    <property type="project" value="UniProtKB-ARBA"/>
</dbReference>
<comment type="subcellular location">
    <subcellularLocation>
        <location evidence="1">Membrane</location>
        <topology evidence="1">Multi-pass membrane protein</topology>
    </subcellularLocation>
</comment>
<feature type="transmembrane region" description="Helical" evidence="5">
    <location>
        <begin position="283"/>
        <end position="302"/>
    </location>
</feature>
<feature type="transmembrane region" description="Helical" evidence="5">
    <location>
        <begin position="78"/>
        <end position="100"/>
    </location>
</feature>
<feature type="transmembrane region" description="Helical" evidence="5">
    <location>
        <begin position="120"/>
        <end position="146"/>
    </location>
</feature>
<evidence type="ECO:0000256" key="4">
    <source>
        <dbReference type="ARBA" id="ARBA00023136"/>
    </source>
</evidence>
<feature type="transmembrane region" description="Helical" evidence="5">
    <location>
        <begin position="314"/>
        <end position="336"/>
    </location>
</feature>
<protein>
    <submittedName>
        <fullName evidence="6">Anion transporter</fullName>
    </submittedName>
</protein>
<dbReference type="RefSeq" id="WP_131911443.1">
    <property type="nucleotide sequence ID" value="NZ_OU594967.1"/>
</dbReference>
<dbReference type="Proteomes" id="UP000295565">
    <property type="component" value="Unassembled WGS sequence"/>
</dbReference>
<dbReference type="GO" id="GO:0005886">
    <property type="term" value="C:plasma membrane"/>
    <property type="evidence" value="ECO:0007669"/>
    <property type="project" value="TreeGrafter"/>
</dbReference>
<evidence type="ECO:0000256" key="3">
    <source>
        <dbReference type="ARBA" id="ARBA00022989"/>
    </source>
</evidence>
<proteinExistence type="predicted"/>
<evidence type="ECO:0000256" key="2">
    <source>
        <dbReference type="ARBA" id="ARBA00022692"/>
    </source>
</evidence>
<dbReference type="AlphaFoldDB" id="A0A4R1K7V7"/>
<dbReference type="PANTHER" id="PTHR10283">
    <property type="entry name" value="SOLUTE CARRIER FAMILY 13 MEMBER"/>
    <property type="match status" value="1"/>
</dbReference>